<dbReference type="GO" id="GO:0008106">
    <property type="term" value="F:alcohol dehydrogenase (NADP+) activity"/>
    <property type="evidence" value="ECO:0007669"/>
    <property type="project" value="UniProtKB-ARBA"/>
</dbReference>
<feature type="domain" description="Enoyl reductase (ER)" evidence="5">
    <location>
        <begin position="7"/>
        <end position="344"/>
    </location>
</feature>
<sequence>MKVYGYGTKSSDVELAPVTFERNDAREGEVEFKVLYCGVCHSDLHQMKNDWDNTLYPCVPGHEILGVVTGVGAGVTKFEKGDLIGVGCMVNSCQECDPCQRDAENYCQGPISCTLTYNGPKDPDGTNSYGGYTTSMVVREEFGLTIPDNLDPKYVGPIMCAGITVYSPMIHWNLEAGQTLGVAGIGGLGNMAIKLGKALGAEVVAFTRSEDKRDEILTMGADKVVISKDEDEMKEAAQSLNLLINTIPVPHDIAPYIDLMKTDSTIVIVGNMIKFPEFSPGPMVFNRIQLAGSLIGGIKETQEVLELCAKHDIKPSIKMIRMDEINDVIKTLENGNDADFRHVIDMESLHNKIKDIKDSATELDRPTRGEFVNRKSA</sequence>
<dbReference type="InterPro" id="IPR011032">
    <property type="entry name" value="GroES-like_sf"/>
</dbReference>
<dbReference type="InterPro" id="IPR013154">
    <property type="entry name" value="ADH-like_N"/>
</dbReference>
<dbReference type="InterPro" id="IPR047109">
    <property type="entry name" value="CAD-like"/>
</dbReference>
<comment type="cofactor">
    <cofactor evidence="1">
        <name>Zn(2+)</name>
        <dbReference type="ChEBI" id="CHEBI:29105"/>
    </cofactor>
</comment>
<dbReference type="PANTHER" id="PTHR42683">
    <property type="entry name" value="ALDEHYDE REDUCTASE"/>
    <property type="match status" value="1"/>
</dbReference>
<dbReference type="Pfam" id="PF00107">
    <property type="entry name" value="ADH_zinc_N"/>
    <property type="match status" value="1"/>
</dbReference>
<dbReference type="Gene3D" id="3.90.180.10">
    <property type="entry name" value="Medium-chain alcohol dehydrogenases, catalytic domain"/>
    <property type="match status" value="1"/>
</dbReference>
<dbReference type="Proteomes" id="UP001302719">
    <property type="component" value="Chromosome"/>
</dbReference>
<dbReference type="AlphaFoldDB" id="A0AA96G9P5"/>
<proteinExistence type="predicted"/>
<accession>A0AA96G9P5</accession>
<dbReference type="EMBL" id="CP116967">
    <property type="protein sequence ID" value="WNM57728.1"/>
    <property type="molecule type" value="Genomic_DNA"/>
</dbReference>
<protein>
    <submittedName>
        <fullName evidence="6">NAD(P)-dependent alcohol dehydrogenase</fullName>
    </submittedName>
</protein>
<dbReference type="SUPFAM" id="SSF51735">
    <property type="entry name" value="NAD(P)-binding Rossmann-fold domains"/>
    <property type="match status" value="1"/>
</dbReference>
<dbReference type="RefSeq" id="WP_312642560.1">
    <property type="nucleotide sequence ID" value="NZ_CP116967.1"/>
</dbReference>
<organism evidence="6 7">
    <name type="scientific">Candidatus Nitrospira allomarina</name>
    <dbReference type="NCBI Taxonomy" id="3020900"/>
    <lineage>
        <taxon>Bacteria</taxon>
        <taxon>Pseudomonadati</taxon>
        <taxon>Nitrospirota</taxon>
        <taxon>Nitrospiria</taxon>
        <taxon>Nitrospirales</taxon>
        <taxon>Nitrospiraceae</taxon>
        <taxon>Nitrospira</taxon>
    </lineage>
</organism>
<dbReference type="FunFam" id="3.40.50.720:FF:000022">
    <property type="entry name" value="Cinnamyl alcohol dehydrogenase"/>
    <property type="match status" value="1"/>
</dbReference>
<dbReference type="Gene3D" id="3.40.50.720">
    <property type="entry name" value="NAD(P)-binding Rossmann-like Domain"/>
    <property type="match status" value="1"/>
</dbReference>
<evidence type="ECO:0000256" key="2">
    <source>
        <dbReference type="ARBA" id="ARBA00022723"/>
    </source>
</evidence>
<dbReference type="Pfam" id="PF08240">
    <property type="entry name" value="ADH_N"/>
    <property type="match status" value="1"/>
</dbReference>
<evidence type="ECO:0000313" key="7">
    <source>
        <dbReference type="Proteomes" id="UP001302719"/>
    </source>
</evidence>
<keyword evidence="3" id="KW-0862">Zinc</keyword>
<gene>
    <name evidence="6" type="ORF">PP769_17420</name>
</gene>
<evidence type="ECO:0000256" key="4">
    <source>
        <dbReference type="ARBA" id="ARBA00023002"/>
    </source>
</evidence>
<name>A0AA96G9P5_9BACT</name>
<dbReference type="GO" id="GO:0046872">
    <property type="term" value="F:metal ion binding"/>
    <property type="evidence" value="ECO:0007669"/>
    <property type="project" value="UniProtKB-KW"/>
</dbReference>
<keyword evidence="2" id="KW-0479">Metal-binding</keyword>
<dbReference type="CDD" id="cd05283">
    <property type="entry name" value="CAD1"/>
    <property type="match status" value="1"/>
</dbReference>
<evidence type="ECO:0000259" key="5">
    <source>
        <dbReference type="SMART" id="SM00829"/>
    </source>
</evidence>
<keyword evidence="4" id="KW-0560">Oxidoreductase</keyword>
<dbReference type="InterPro" id="IPR036291">
    <property type="entry name" value="NAD(P)-bd_dom_sf"/>
</dbReference>
<dbReference type="InterPro" id="IPR020843">
    <property type="entry name" value="ER"/>
</dbReference>
<dbReference type="InterPro" id="IPR013149">
    <property type="entry name" value="ADH-like_C"/>
</dbReference>
<dbReference type="SUPFAM" id="SSF50129">
    <property type="entry name" value="GroES-like"/>
    <property type="match status" value="1"/>
</dbReference>
<reference evidence="6 7" key="1">
    <citation type="submission" date="2023-01" db="EMBL/GenBank/DDBJ databases">
        <title>Cultivation and genomic characterization of new, ubiquitous marine nitrite-oxidizing bacteria from the Nitrospirales.</title>
        <authorList>
            <person name="Mueller A.J."/>
            <person name="Daebeler A."/>
            <person name="Herbold C.W."/>
            <person name="Kirkegaard R.H."/>
            <person name="Daims H."/>
        </authorList>
    </citation>
    <scope>NUCLEOTIDE SEQUENCE [LARGE SCALE GENOMIC DNA]</scope>
    <source>
        <strain evidence="6 7">VA</strain>
    </source>
</reference>
<evidence type="ECO:0000256" key="1">
    <source>
        <dbReference type="ARBA" id="ARBA00001947"/>
    </source>
</evidence>
<evidence type="ECO:0000256" key="3">
    <source>
        <dbReference type="ARBA" id="ARBA00022833"/>
    </source>
</evidence>
<dbReference type="SMART" id="SM00829">
    <property type="entry name" value="PKS_ER"/>
    <property type="match status" value="1"/>
</dbReference>
<keyword evidence="7" id="KW-1185">Reference proteome</keyword>
<evidence type="ECO:0000313" key="6">
    <source>
        <dbReference type="EMBL" id="WNM57728.1"/>
    </source>
</evidence>
<dbReference type="KEGG" id="nall:PP769_17420"/>